<accession>A0A8X8IF54</accession>
<keyword evidence="1" id="KW-0472">Membrane</keyword>
<evidence type="ECO:0000313" key="3">
    <source>
        <dbReference type="Proteomes" id="UP000198711"/>
    </source>
</evidence>
<gene>
    <name evidence="2" type="ORF">SAMN05444410_107171</name>
</gene>
<reference evidence="2 3" key="1">
    <citation type="submission" date="2016-10" db="EMBL/GenBank/DDBJ databases">
        <authorList>
            <person name="Varghese N."/>
            <person name="Submissions S."/>
        </authorList>
    </citation>
    <scope>NUCLEOTIDE SEQUENCE [LARGE SCALE GENOMIC DNA]</scope>
    <source>
        <strain evidence="2 3">DSM 25353</strain>
    </source>
</reference>
<sequence>MSLNKINPRVSLLLVFIALTAGLRVFSATSAGTQAALNNFTPIGAMALFGGAYFHTKWKGYFFPLLALFLSDVVMMKVVYAGTGLSNGLLYDGWYWTYGAFALMVLIGSLIKNVSFKTVIAGAVGAALMHWIVTDCGVWLSGGTDITTGLPYTRDWNGLVKCHILAIPFMKNMLIGNLIYGAVLFGGFEYLQKRYPALLSMQ</sequence>
<dbReference type="Proteomes" id="UP000198711">
    <property type="component" value="Unassembled WGS sequence"/>
</dbReference>
<keyword evidence="1" id="KW-0812">Transmembrane</keyword>
<comment type="caution">
    <text evidence="2">The sequence shown here is derived from an EMBL/GenBank/DDBJ whole genome shotgun (WGS) entry which is preliminary data.</text>
</comment>
<dbReference type="AlphaFoldDB" id="A0A8X8IF54"/>
<feature type="transmembrane region" description="Helical" evidence="1">
    <location>
        <begin position="93"/>
        <end position="111"/>
    </location>
</feature>
<proteinExistence type="predicted"/>
<feature type="transmembrane region" description="Helical" evidence="1">
    <location>
        <begin position="61"/>
        <end position="81"/>
    </location>
</feature>
<evidence type="ECO:0000256" key="1">
    <source>
        <dbReference type="SAM" id="Phobius"/>
    </source>
</evidence>
<dbReference type="Pfam" id="PF20221">
    <property type="entry name" value="DUF6580"/>
    <property type="match status" value="1"/>
</dbReference>
<name>A0A8X8IF54_9BACT</name>
<keyword evidence="3" id="KW-1185">Reference proteome</keyword>
<protein>
    <submittedName>
        <fullName evidence="2">Uncharacterized protein</fullName>
    </submittedName>
</protein>
<organism evidence="2 3">
    <name type="scientific">Hydrobacter penzbergensis</name>
    <dbReference type="NCBI Taxonomy" id="1235997"/>
    <lineage>
        <taxon>Bacteria</taxon>
        <taxon>Pseudomonadati</taxon>
        <taxon>Bacteroidota</taxon>
        <taxon>Chitinophagia</taxon>
        <taxon>Chitinophagales</taxon>
        <taxon>Chitinophagaceae</taxon>
        <taxon>Hydrobacter</taxon>
    </lineage>
</organism>
<dbReference type="InterPro" id="IPR046487">
    <property type="entry name" value="DUF6580"/>
</dbReference>
<keyword evidence="1" id="KW-1133">Transmembrane helix</keyword>
<dbReference type="RefSeq" id="WP_026774031.1">
    <property type="nucleotide sequence ID" value="NZ_FNNO01000007.1"/>
</dbReference>
<evidence type="ECO:0000313" key="2">
    <source>
        <dbReference type="EMBL" id="SDW96477.1"/>
    </source>
</evidence>
<feature type="transmembrane region" description="Helical" evidence="1">
    <location>
        <begin position="173"/>
        <end position="191"/>
    </location>
</feature>
<dbReference type="EMBL" id="FNNO01000007">
    <property type="protein sequence ID" value="SDW96477.1"/>
    <property type="molecule type" value="Genomic_DNA"/>
</dbReference>
<feature type="transmembrane region" description="Helical" evidence="1">
    <location>
        <begin position="118"/>
        <end position="140"/>
    </location>
</feature>
<feature type="transmembrane region" description="Helical" evidence="1">
    <location>
        <begin position="37"/>
        <end position="54"/>
    </location>
</feature>